<dbReference type="InterPro" id="IPR006182">
    <property type="entry name" value="FliF_N_dom"/>
</dbReference>
<feature type="region of interest" description="Disordered" evidence="10">
    <location>
        <begin position="310"/>
        <end position="336"/>
    </location>
</feature>
<feature type="region of interest" description="Disordered" evidence="10">
    <location>
        <begin position="446"/>
        <end position="465"/>
    </location>
</feature>
<keyword evidence="5 11" id="KW-0812">Transmembrane</keyword>
<dbReference type="eggNOG" id="COG1766">
    <property type="taxonomic scope" value="Bacteria"/>
</dbReference>
<proteinExistence type="inferred from homology"/>
<dbReference type="STRING" id="158500.BES08_12125"/>
<dbReference type="Proteomes" id="UP000024329">
    <property type="component" value="Unassembled WGS sequence"/>
</dbReference>
<keyword evidence="6 11" id="KW-1133">Transmembrane helix</keyword>
<keyword evidence="7 11" id="KW-0472">Membrane</keyword>
<feature type="transmembrane region" description="Helical" evidence="11">
    <location>
        <begin position="12"/>
        <end position="34"/>
    </location>
</feature>
<dbReference type="Pfam" id="PF08345">
    <property type="entry name" value="YscJ_FliF_C"/>
    <property type="match status" value="1"/>
</dbReference>
<feature type="domain" description="Flagellar M-ring N-terminal" evidence="12">
    <location>
        <begin position="41"/>
        <end position="209"/>
    </location>
</feature>
<evidence type="ECO:0000256" key="6">
    <source>
        <dbReference type="ARBA" id="ARBA00022989"/>
    </source>
</evidence>
<dbReference type="EMBL" id="JFYZ01000018">
    <property type="protein sequence ID" value="EZP80182.1"/>
    <property type="molecule type" value="Genomic_DNA"/>
</dbReference>
<keyword evidence="14" id="KW-0966">Cell projection</keyword>
<dbReference type="GO" id="GO:0009431">
    <property type="term" value="C:bacterial-type flagellum basal body, MS ring"/>
    <property type="evidence" value="ECO:0007669"/>
    <property type="project" value="InterPro"/>
</dbReference>
<evidence type="ECO:0000259" key="13">
    <source>
        <dbReference type="Pfam" id="PF08345"/>
    </source>
</evidence>
<keyword evidence="14" id="KW-0969">Cilium</keyword>
<name>A0A031JUY6_9SPHN</name>
<dbReference type="PATRIC" id="fig|158500.4.peg.3670"/>
<evidence type="ECO:0000259" key="12">
    <source>
        <dbReference type="Pfam" id="PF01514"/>
    </source>
</evidence>
<gene>
    <name evidence="14" type="primary">fliF</name>
    <name evidence="14" type="ORF">BV97_03596</name>
</gene>
<comment type="function">
    <text evidence="9">The M ring may be actively involved in energy transduction.</text>
</comment>
<dbReference type="InterPro" id="IPR000067">
    <property type="entry name" value="FlgMring_FliF"/>
</dbReference>
<evidence type="ECO:0000256" key="5">
    <source>
        <dbReference type="ARBA" id="ARBA00022692"/>
    </source>
</evidence>
<dbReference type="GO" id="GO:0005886">
    <property type="term" value="C:plasma membrane"/>
    <property type="evidence" value="ECO:0007669"/>
    <property type="project" value="UniProtKB-SubCell"/>
</dbReference>
<dbReference type="PANTHER" id="PTHR30046">
    <property type="entry name" value="FLAGELLAR M-RING PROTEIN"/>
    <property type="match status" value="1"/>
</dbReference>
<evidence type="ECO:0000256" key="7">
    <source>
        <dbReference type="ARBA" id="ARBA00023136"/>
    </source>
</evidence>
<dbReference type="InterPro" id="IPR043427">
    <property type="entry name" value="YscJ/FliF"/>
</dbReference>
<dbReference type="InterPro" id="IPR013556">
    <property type="entry name" value="Flag_M-ring_C"/>
</dbReference>
<evidence type="ECO:0000256" key="2">
    <source>
        <dbReference type="ARBA" id="ARBA00004651"/>
    </source>
</evidence>
<comment type="subcellular location">
    <subcellularLocation>
        <location evidence="1 9">Bacterial flagellum basal body</location>
    </subcellularLocation>
    <subcellularLocation>
        <location evidence="2">Cell membrane</location>
        <topology evidence="2">Multi-pass membrane protein</topology>
    </subcellularLocation>
</comment>
<evidence type="ECO:0000256" key="4">
    <source>
        <dbReference type="ARBA" id="ARBA00022475"/>
    </source>
</evidence>
<evidence type="ECO:0000256" key="3">
    <source>
        <dbReference type="ARBA" id="ARBA00007971"/>
    </source>
</evidence>
<dbReference type="AlphaFoldDB" id="A0A031JUY6"/>
<evidence type="ECO:0000256" key="8">
    <source>
        <dbReference type="ARBA" id="ARBA00023143"/>
    </source>
</evidence>
<feature type="domain" description="Flagellar M-ring C-terminal" evidence="13">
    <location>
        <begin position="241"/>
        <end position="398"/>
    </location>
</feature>
<feature type="compositionally biased region" description="Polar residues" evidence="10">
    <location>
        <begin position="318"/>
        <end position="336"/>
    </location>
</feature>
<evidence type="ECO:0000256" key="11">
    <source>
        <dbReference type="SAM" id="Phobius"/>
    </source>
</evidence>
<comment type="similarity">
    <text evidence="3 9">Belongs to the FliF family.</text>
</comment>
<dbReference type="PRINTS" id="PR01009">
    <property type="entry name" value="FLGMRINGFLIF"/>
</dbReference>
<dbReference type="NCBIfam" id="TIGR00206">
    <property type="entry name" value="fliF"/>
    <property type="match status" value="1"/>
</dbReference>
<evidence type="ECO:0000256" key="1">
    <source>
        <dbReference type="ARBA" id="ARBA00004117"/>
    </source>
</evidence>
<evidence type="ECO:0000313" key="14">
    <source>
        <dbReference type="EMBL" id="EZP80182.1"/>
    </source>
</evidence>
<evidence type="ECO:0000313" key="15">
    <source>
        <dbReference type="Proteomes" id="UP000024329"/>
    </source>
</evidence>
<dbReference type="InterPro" id="IPR045851">
    <property type="entry name" value="AMP-bd_C_sf"/>
</dbReference>
<dbReference type="PANTHER" id="PTHR30046:SF0">
    <property type="entry name" value="FLAGELLAR M-RING PROTEIN"/>
    <property type="match status" value="1"/>
</dbReference>
<dbReference type="GO" id="GO:0071973">
    <property type="term" value="P:bacterial-type flagellum-dependent cell motility"/>
    <property type="evidence" value="ECO:0007669"/>
    <property type="project" value="InterPro"/>
</dbReference>
<feature type="compositionally biased region" description="Basic and acidic residues" evidence="10">
    <location>
        <begin position="261"/>
        <end position="275"/>
    </location>
</feature>
<evidence type="ECO:0000256" key="9">
    <source>
        <dbReference type="PIRNR" id="PIRNR004862"/>
    </source>
</evidence>
<feature type="region of interest" description="Disordered" evidence="10">
    <location>
        <begin position="261"/>
        <end position="298"/>
    </location>
</feature>
<comment type="caution">
    <text evidence="14">The sequence shown here is derived from an EMBL/GenBank/DDBJ whole genome shotgun (WGS) entry which is preliminary data.</text>
</comment>
<dbReference type="Pfam" id="PF01514">
    <property type="entry name" value="YscJ_FliF"/>
    <property type="match status" value="1"/>
</dbReference>
<dbReference type="PIRSF" id="PIRSF004862">
    <property type="entry name" value="FliF"/>
    <property type="match status" value="1"/>
</dbReference>
<dbReference type="GO" id="GO:0003774">
    <property type="term" value="F:cytoskeletal motor activity"/>
    <property type="evidence" value="ECO:0007669"/>
    <property type="project" value="InterPro"/>
</dbReference>
<keyword evidence="14" id="KW-0282">Flagellum</keyword>
<protein>
    <recommendedName>
        <fullName evidence="9">Flagellar M-ring protein</fullName>
    </recommendedName>
</protein>
<dbReference type="Gene3D" id="3.30.300.30">
    <property type="match status" value="1"/>
</dbReference>
<organism evidence="14 15">
    <name type="scientific">Novosphingobium resinovorum</name>
    <dbReference type="NCBI Taxonomy" id="158500"/>
    <lineage>
        <taxon>Bacteria</taxon>
        <taxon>Pseudomonadati</taxon>
        <taxon>Pseudomonadota</taxon>
        <taxon>Alphaproteobacteria</taxon>
        <taxon>Sphingomonadales</taxon>
        <taxon>Sphingomonadaceae</taxon>
        <taxon>Novosphingobium</taxon>
    </lineage>
</organism>
<keyword evidence="8 9" id="KW-0975">Bacterial flagellum</keyword>
<feature type="compositionally biased region" description="Polar residues" evidence="10">
    <location>
        <begin position="276"/>
        <end position="291"/>
    </location>
</feature>
<sequence length="528" mass="56263">MEALRNFIGQIGVRRAAMMGGVALALLLGLGWMATRTPDSAMGYLYTDLDPSAASTITEKLKGQGVPFQLSADGTAILAPADKLPELRMAMASEQLGGKIGYEVLDQEEPFGISSSRAKLNETRAIEGELTRSIESLDRVSRARVHVVMPERAMFETEPRKASASVTVKTTGRLPAEAVQAIRYLVSSAVPDLSPEAVSVVDQTGALLARAGEGQGSSGDIEERQAAVEARLRDQIETMVEPIVGHGKVRAEVSAVLERDQVREESETFDPDKQVIQHQVSVESSNQSTEKTPGAQGATVATQLPENAAAAQNGANGDSRNAAQNETSEDTTYQNSRVQKVAVRTPGQVKRLTVAVMVDGGEKGLPQPQLDRLQRLVENAVGFDSDRGDSVVVENMPFAAQDVDGIDGGLPFGLTVDRILDVLKIVLVGGIVLFAIRMLRRQNAPALLPPPSGDLPEGEDRRQPAGSLSMAQLEPMGGAADDTPLLDQEVALAHVDGRVKLSAIKRIGDTIASNPAESASVIRQWMNT</sequence>
<keyword evidence="4" id="KW-1003">Cell membrane</keyword>
<reference evidence="14 15" key="1">
    <citation type="submission" date="2014-03" db="EMBL/GenBank/DDBJ databases">
        <title>Whole genome sequence of Novosphingobium resinovorum KF1.</title>
        <authorList>
            <person name="Gan H.M."/>
            <person name="Gan H.Y."/>
            <person name="Chew T.H."/>
            <person name="Savka M.A."/>
        </authorList>
    </citation>
    <scope>NUCLEOTIDE SEQUENCE [LARGE SCALE GENOMIC DNA]</scope>
    <source>
        <strain evidence="14 15">KF1</strain>
    </source>
</reference>
<accession>A0A031JUY6</accession>
<dbReference type="RefSeq" id="WP_036527428.1">
    <property type="nucleotide sequence ID" value="NZ_BSFC01000019.1"/>
</dbReference>
<evidence type="ECO:0000256" key="10">
    <source>
        <dbReference type="SAM" id="MobiDB-lite"/>
    </source>
</evidence>